<dbReference type="AlphaFoldDB" id="A0A0D8HI01"/>
<dbReference type="Proteomes" id="UP000032360">
    <property type="component" value="Unassembled WGS sequence"/>
</dbReference>
<sequence length="89" mass="9617">MKLRIKLLLLFASFKILASTIVALYSYSATSRHLSASIDQSLMHTFTTLSRRASRTFINSSQGSPLSPSTRPSGPQPNNPFSPGEGSST</sequence>
<dbReference type="EMBL" id="JXYS01000036">
    <property type="protein sequence ID" value="KJF17548.1"/>
    <property type="molecule type" value="Genomic_DNA"/>
</dbReference>
<gene>
    <name evidence="2" type="ORF">AXFE_16090</name>
</gene>
<comment type="caution">
    <text evidence="2">The sequence shown here is derived from an EMBL/GenBank/DDBJ whole genome shotgun (WGS) entry which is preliminary data.</text>
</comment>
<evidence type="ECO:0000313" key="2">
    <source>
        <dbReference type="EMBL" id="KJF17548.1"/>
    </source>
</evidence>
<evidence type="ECO:0000313" key="3">
    <source>
        <dbReference type="Proteomes" id="UP000032360"/>
    </source>
</evidence>
<proteinExistence type="predicted"/>
<organism evidence="2 3">
    <name type="scientific">Acidithrix ferrooxidans</name>
    <dbReference type="NCBI Taxonomy" id="1280514"/>
    <lineage>
        <taxon>Bacteria</taxon>
        <taxon>Bacillati</taxon>
        <taxon>Actinomycetota</taxon>
        <taxon>Acidimicrobiia</taxon>
        <taxon>Acidimicrobiales</taxon>
        <taxon>Acidimicrobiaceae</taxon>
        <taxon>Acidithrix</taxon>
    </lineage>
</organism>
<accession>A0A0D8HI01</accession>
<feature type="compositionally biased region" description="Polar residues" evidence="1">
    <location>
        <begin position="57"/>
        <end position="73"/>
    </location>
</feature>
<feature type="region of interest" description="Disordered" evidence="1">
    <location>
        <begin position="57"/>
        <end position="89"/>
    </location>
</feature>
<dbReference type="STRING" id="1280514.AXFE_16090"/>
<keyword evidence="3" id="KW-1185">Reference proteome</keyword>
<name>A0A0D8HI01_9ACTN</name>
<evidence type="ECO:0000256" key="1">
    <source>
        <dbReference type="SAM" id="MobiDB-lite"/>
    </source>
</evidence>
<protein>
    <submittedName>
        <fullName evidence="2">Uncharacterized protein</fullName>
    </submittedName>
</protein>
<reference evidence="2 3" key="1">
    <citation type="submission" date="2015-01" db="EMBL/GenBank/DDBJ databases">
        <title>Draft genome of the acidophilic iron oxidizer Acidithrix ferrooxidans strain Py-F3.</title>
        <authorList>
            <person name="Poehlein A."/>
            <person name="Eisen S."/>
            <person name="Schloemann M."/>
            <person name="Johnson B.D."/>
            <person name="Daniel R."/>
            <person name="Muehling M."/>
        </authorList>
    </citation>
    <scope>NUCLEOTIDE SEQUENCE [LARGE SCALE GENOMIC DNA]</scope>
    <source>
        <strain evidence="2 3">Py-F3</strain>
    </source>
</reference>